<keyword evidence="2" id="KW-1185">Reference proteome</keyword>
<dbReference type="EMBL" id="JAPUUL010003225">
    <property type="protein sequence ID" value="KAJ8124064.1"/>
    <property type="molecule type" value="Genomic_DNA"/>
</dbReference>
<gene>
    <name evidence="1" type="ORF">O1611_g9448</name>
</gene>
<name>A0ACC2J9H8_9PEZI</name>
<dbReference type="Proteomes" id="UP001153332">
    <property type="component" value="Unassembled WGS sequence"/>
</dbReference>
<organism evidence="1 2">
    <name type="scientific">Lasiodiplodia mahajangana</name>
    <dbReference type="NCBI Taxonomy" id="1108764"/>
    <lineage>
        <taxon>Eukaryota</taxon>
        <taxon>Fungi</taxon>
        <taxon>Dikarya</taxon>
        <taxon>Ascomycota</taxon>
        <taxon>Pezizomycotina</taxon>
        <taxon>Dothideomycetes</taxon>
        <taxon>Dothideomycetes incertae sedis</taxon>
        <taxon>Botryosphaeriales</taxon>
        <taxon>Botryosphaeriaceae</taxon>
        <taxon>Lasiodiplodia</taxon>
    </lineage>
</organism>
<sequence length="389" mass="43381">MAAFAAGTRSALVIDLGWHETTVTAVYEYHEVQTWRTTRAGKLLTEETYDLLLQEIRGHSNAARTERTEDKLLDKSVSFEECEEVATRMLWCKGAARQPHRKTTEEGLATVHEHEEEEAEAIPPTEDHSPMAITLNSCKPPKTVEIPFSQLAEPCETTFFETRLSLSYFDDHELPVHHLVYRALLQLPLDVRAICMSRIIFTGGCSNIFGLRSRIFDEVSNQVEEQGWDPVRGKGAEQCKTNLKLHRDSTREANKNKAVPIVIQPDTTNDNGEATEPPVRASETPQQVDLVENMINKERNCKPTVQGILRAIDTLGPWCGGSLATQMKIPALATIDREIWLQQGVNGASRPSEVDVKTGQRQSMGPSGLIRGQAAQPNNWTLGVWGGLF</sequence>
<comment type="caution">
    <text evidence="1">The sequence shown here is derived from an EMBL/GenBank/DDBJ whole genome shotgun (WGS) entry which is preliminary data.</text>
</comment>
<protein>
    <submittedName>
        <fullName evidence="1">Uncharacterized protein</fullName>
    </submittedName>
</protein>
<accession>A0ACC2J9H8</accession>
<reference evidence="1" key="1">
    <citation type="submission" date="2022-12" db="EMBL/GenBank/DDBJ databases">
        <title>Genome Sequence of Lasiodiplodia mahajangana.</title>
        <authorList>
            <person name="Buettner E."/>
        </authorList>
    </citation>
    <scope>NUCLEOTIDE SEQUENCE</scope>
    <source>
        <strain evidence="1">VT137</strain>
    </source>
</reference>
<evidence type="ECO:0000313" key="1">
    <source>
        <dbReference type="EMBL" id="KAJ8124064.1"/>
    </source>
</evidence>
<evidence type="ECO:0000313" key="2">
    <source>
        <dbReference type="Proteomes" id="UP001153332"/>
    </source>
</evidence>
<proteinExistence type="predicted"/>